<dbReference type="InterPro" id="IPR005341">
    <property type="entry name" value="Tim16"/>
</dbReference>
<reference evidence="14 15" key="1">
    <citation type="journal article" date="2018" name="Mol. Biol. Evol.">
        <title>Broad Genomic Sampling Reveals a Smut Pathogenic Ancestry of the Fungal Clade Ustilaginomycotina.</title>
        <authorList>
            <person name="Kijpornyongpan T."/>
            <person name="Mondo S.J."/>
            <person name="Barry K."/>
            <person name="Sandor L."/>
            <person name="Lee J."/>
            <person name="Lipzen A."/>
            <person name="Pangilinan J."/>
            <person name="LaButti K."/>
            <person name="Hainaut M."/>
            <person name="Henrissat B."/>
            <person name="Grigoriev I.V."/>
            <person name="Spatafora J.W."/>
            <person name="Aime M.C."/>
        </authorList>
    </citation>
    <scope>NUCLEOTIDE SEQUENCE [LARGE SCALE GENOMIC DNA]</scope>
    <source>
        <strain evidence="14 15">MCA 5214</strain>
    </source>
</reference>
<evidence type="ECO:0000256" key="5">
    <source>
        <dbReference type="ARBA" id="ARBA00022448"/>
    </source>
</evidence>
<evidence type="ECO:0000313" key="14">
    <source>
        <dbReference type="EMBL" id="PWN27808.1"/>
    </source>
</evidence>
<evidence type="ECO:0000256" key="13">
    <source>
        <dbReference type="SAM" id="MobiDB-lite"/>
    </source>
</evidence>
<gene>
    <name evidence="14" type="ORF">BDZ90DRAFT_172591</name>
</gene>
<dbReference type="RefSeq" id="XP_025362420.1">
    <property type="nucleotide sequence ID" value="XM_025503701.1"/>
</dbReference>
<evidence type="ECO:0000256" key="6">
    <source>
        <dbReference type="ARBA" id="ARBA00022792"/>
    </source>
</evidence>
<dbReference type="AlphaFoldDB" id="A0A316USP6"/>
<dbReference type="STRING" id="1569628.A0A316USP6"/>
<feature type="region of interest" description="Disordered" evidence="13">
    <location>
        <begin position="34"/>
        <end position="53"/>
    </location>
</feature>
<dbReference type="PANTHER" id="PTHR12388:SF0">
    <property type="entry name" value="MITOCHONDRIAL IMPORT INNER MEMBRANE TRANSLOCASE SUBUNIT TIM16"/>
    <property type="match status" value="1"/>
</dbReference>
<comment type="similarity">
    <text evidence="2">Belongs to the TIM16/PAM16 family.</text>
</comment>
<dbReference type="OrthoDB" id="10262892at2759"/>
<evidence type="ECO:0000256" key="3">
    <source>
        <dbReference type="ARBA" id="ARBA00013571"/>
    </source>
</evidence>
<sequence>MSLPQLLARVLIQGSQILGKAFLEAGRQAGRNLRASPEAAASAQSAGPAGSKIDELTRAHKMTVEEARMILNFKPAAEGEAIEVARERMAKTYDHLFAVNAPPAPKGQKGGGSGSFYMQSKVVRAKQRIEAEWEQLAKNVGEAGQGGGAAAESTSAPPPPPPPAA</sequence>
<dbReference type="Proteomes" id="UP000245884">
    <property type="component" value="Unassembled WGS sequence"/>
</dbReference>
<organism evidence="14 15">
    <name type="scientific">Jaminaea rosea</name>
    <dbReference type="NCBI Taxonomy" id="1569628"/>
    <lineage>
        <taxon>Eukaryota</taxon>
        <taxon>Fungi</taxon>
        <taxon>Dikarya</taxon>
        <taxon>Basidiomycota</taxon>
        <taxon>Ustilaginomycotina</taxon>
        <taxon>Exobasidiomycetes</taxon>
        <taxon>Microstromatales</taxon>
        <taxon>Microstromatales incertae sedis</taxon>
        <taxon>Jaminaea</taxon>
    </lineage>
</organism>
<dbReference type="Gene3D" id="1.10.287.110">
    <property type="entry name" value="DnaJ domain"/>
    <property type="match status" value="1"/>
</dbReference>
<name>A0A316USP6_9BASI</name>
<feature type="region of interest" description="Disordered" evidence="13">
    <location>
        <begin position="138"/>
        <end position="165"/>
    </location>
</feature>
<comment type="subcellular location">
    <subcellularLocation>
        <location evidence="1">Mitochondrion inner membrane</location>
        <topology evidence="1">Peripheral membrane protein</topology>
    </subcellularLocation>
</comment>
<keyword evidence="10" id="KW-0472">Membrane</keyword>
<protein>
    <recommendedName>
        <fullName evidence="4">Mitochondrial import inner membrane translocase subunit TIM16</fullName>
    </recommendedName>
    <alternativeName>
        <fullName evidence="3">Mitochondrial import inner membrane translocase subunit tim16</fullName>
    </alternativeName>
    <alternativeName>
        <fullName evidence="11 12">Presequence translocated-associated motor subunit PAM16</fullName>
    </alternativeName>
</protein>
<keyword evidence="15" id="KW-1185">Reference proteome</keyword>
<dbReference type="Pfam" id="PF03656">
    <property type="entry name" value="Pam16"/>
    <property type="match status" value="1"/>
</dbReference>
<keyword evidence="6" id="KW-0999">Mitochondrion inner membrane</keyword>
<dbReference type="InterPro" id="IPR036869">
    <property type="entry name" value="J_dom_sf"/>
</dbReference>
<keyword evidence="7" id="KW-0653">Protein transport</keyword>
<feature type="compositionally biased region" description="Pro residues" evidence="13">
    <location>
        <begin position="156"/>
        <end position="165"/>
    </location>
</feature>
<evidence type="ECO:0000256" key="11">
    <source>
        <dbReference type="ARBA" id="ARBA00030422"/>
    </source>
</evidence>
<evidence type="ECO:0000256" key="8">
    <source>
        <dbReference type="ARBA" id="ARBA00023010"/>
    </source>
</evidence>
<evidence type="ECO:0000256" key="10">
    <source>
        <dbReference type="ARBA" id="ARBA00023136"/>
    </source>
</evidence>
<keyword evidence="9" id="KW-0496">Mitochondrion</keyword>
<accession>A0A316USP6</accession>
<keyword evidence="5" id="KW-0813">Transport</keyword>
<feature type="compositionally biased region" description="Low complexity" evidence="13">
    <location>
        <begin position="35"/>
        <end position="51"/>
    </location>
</feature>
<evidence type="ECO:0000256" key="4">
    <source>
        <dbReference type="ARBA" id="ARBA00020721"/>
    </source>
</evidence>
<dbReference type="PANTHER" id="PTHR12388">
    <property type="entry name" value="MITOCHONDRIA ASSOCIATED GRANULOCYTE MACROPHAGE CSF SIGNALING MOLECULE"/>
    <property type="match status" value="1"/>
</dbReference>
<evidence type="ECO:0000256" key="1">
    <source>
        <dbReference type="ARBA" id="ARBA00004637"/>
    </source>
</evidence>
<dbReference type="GO" id="GO:0005744">
    <property type="term" value="C:TIM23 mitochondrial import inner membrane translocase complex"/>
    <property type="evidence" value="ECO:0007669"/>
    <property type="project" value="InterPro"/>
</dbReference>
<evidence type="ECO:0000256" key="12">
    <source>
        <dbReference type="ARBA" id="ARBA00031407"/>
    </source>
</evidence>
<dbReference type="EMBL" id="KZ819667">
    <property type="protein sequence ID" value="PWN27808.1"/>
    <property type="molecule type" value="Genomic_DNA"/>
</dbReference>
<evidence type="ECO:0000256" key="2">
    <source>
        <dbReference type="ARBA" id="ARBA00008817"/>
    </source>
</evidence>
<evidence type="ECO:0000313" key="15">
    <source>
        <dbReference type="Proteomes" id="UP000245884"/>
    </source>
</evidence>
<keyword evidence="8" id="KW-0811">Translocation</keyword>
<dbReference type="GeneID" id="37025524"/>
<evidence type="ECO:0000256" key="7">
    <source>
        <dbReference type="ARBA" id="ARBA00022927"/>
    </source>
</evidence>
<evidence type="ECO:0000256" key="9">
    <source>
        <dbReference type="ARBA" id="ARBA00023128"/>
    </source>
</evidence>
<proteinExistence type="inferred from homology"/>
<dbReference type="GO" id="GO:0030150">
    <property type="term" value="P:protein import into mitochondrial matrix"/>
    <property type="evidence" value="ECO:0007669"/>
    <property type="project" value="InterPro"/>
</dbReference>